<organism evidence="1 2">
    <name type="scientific">Vagococcus entomophilus</name>
    <dbReference type="NCBI Taxonomy" id="1160095"/>
    <lineage>
        <taxon>Bacteria</taxon>
        <taxon>Bacillati</taxon>
        <taxon>Bacillota</taxon>
        <taxon>Bacilli</taxon>
        <taxon>Lactobacillales</taxon>
        <taxon>Enterococcaceae</taxon>
        <taxon>Vagococcus</taxon>
    </lineage>
</organism>
<gene>
    <name evidence="1" type="ORF">CBF30_03505</name>
</gene>
<comment type="caution">
    <text evidence="1">The sequence shown here is derived from an EMBL/GenBank/DDBJ whole genome shotgun (WGS) entry which is preliminary data.</text>
</comment>
<accession>A0A430AJT3</accession>
<sequence>MILYLRNSQLAIRYYLELGLLPLPKSENKEHIKANGELDFNLSNDDLQLLKNIERIDNYGDSSFFPVYSK</sequence>
<dbReference type="Proteomes" id="UP000288669">
    <property type="component" value="Unassembled WGS sequence"/>
</dbReference>
<protein>
    <submittedName>
        <fullName evidence="1">Uncharacterized protein</fullName>
    </submittedName>
</protein>
<proteinExistence type="predicted"/>
<name>A0A430AJT3_9ENTE</name>
<dbReference type="AlphaFoldDB" id="A0A430AJT3"/>
<reference evidence="1 2" key="1">
    <citation type="submission" date="2017-05" db="EMBL/GenBank/DDBJ databases">
        <title>Vagococcus spp. assemblies.</title>
        <authorList>
            <person name="Gulvik C.A."/>
        </authorList>
    </citation>
    <scope>NUCLEOTIDE SEQUENCE [LARGE SCALE GENOMIC DNA]</scope>
    <source>
        <strain evidence="1 2">DSM 24756</strain>
    </source>
</reference>
<keyword evidence="2" id="KW-1185">Reference proteome</keyword>
<evidence type="ECO:0000313" key="2">
    <source>
        <dbReference type="Proteomes" id="UP000288669"/>
    </source>
</evidence>
<dbReference type="EMBL" id="NGJZ01000001">
    <property type="protein sequence ID" value="RSU08319.1"/>
    <property type="molecule type" value="Genomic_DNA"/>
</dbReference>
<dbReference type="Gene3D" id="3.20.20.100">
    <property type="entry name" value="NADP-dependent oxidoreductase domain"/>
    <property type="match status" value="1"/>
</dbReference>
<dbReference type="InterPro" id="IPR036812">
    <property type="entry name" value="NAD(P)_OxRdtase_dom_sf"/>
</dbReference>
<dbReference type="SUPFAM" id="SSF51430">
    <property type="entry name" value="NAD(P)-linked oxidoreductase"/>
    <property type="match status" value="1"/>
</dbReference>
<evidence type="ECO:0000313" key="1">
    <source>
        <dbReference type="EMBL" id="RSU08319.1"/>
    </source>
</evidence>